<dbReference type="Gene3D" id="1.10.3720.10">
    <property type="entry name" value="MetI-like"/>
    <property type="match status" value="1"/>
</dbReference>
<dbReference type="CDD" id="cd06261">
    <property type="entry name" value="TM_PBP2"/>
    <property type="match status" value="1"/>
</dbReference>
<evidence type="ECO:0000256" key="7">
    <source>
        <dbReference type="ARBA" id="ARBA00023136"/>
    </source>
</evidence>
<comment type="similarity">
    <text evidence="2">Belongs to the binding-protein-dependent transport system permease family. CysTW subfamily.</text>
</comment>
<evidence type="ECO:0000259" key="9">
    <source>
        <dbReference type="PROSITE" id="PS50928"/>
    </source>
</evidence>
<sequence>MTTPHPKSPVRRLMQAAVPAVPYLWLLVFFLVPFGIVLKLSLSQTASAMPPYQPVLDLSAGLAGLSAFLSGLSLDNFVLLMEDLFYGEAVLSSVRIAATATVILVVIGFPFAYAMAKAHPSRRPLLVLLVILPFWMSFLIRVYAWIGILRPQGLLDAVLIGLGLTSEPLGLLQTETAVLIGLVYCYLPFMILPLFATLEKFDWTLIEAAGDLGARPWRSFRKVTLPLALPGLAAGALLCFIPITGEYVIPELLGGADTLMIGKTLSDEFFKNRDWPLASAVAIVLLVIIIGPITLHRSIELRRLEQAR</sequence>
<dbReference type="EMBL" id="QJJK01000003">
    <property type="protein sequence ID" value="PXW61560.1"/>
    <property type="molecule type" value="Genomic_DNA"/>
</dbReference>
<dbReference type="RefSeq" id="WP_110373867.1">
    <property type="nucleotide sequence ID" value="NZ_JAHBRY010000001.1"/>
</dbReference>
<dbReference type="OrthoDB" id="9807047at2"/>
<feature type="transmembrane region" description="Helical" evidence="8">
    <location>
        <begin position="125"/>
        <end position="146"/>
    </location>
</feature>
<evidence type="ECO:0000256" key="4">
    <source>
        <dbReference type="ARBA" id="ARBA00022475"/>
    </source>
</evidence>
<name>A0A2V3UN62_9HYPH</name>
<dbReference type="InterPro" id="IPR000515">
    <property type="entry name" value="MetI-like"/>
</dbReference>
<dbReference type="InterPro" id="IPR035906">
    <property type="entry name" value="MetI-like_sf"/>
</dbReference>
<comment type="caution">
    <text evidence="10">The sequence shown here is derived from an EMBL/GenBank/DDBJ whole genome shotgun (WGS) entry which is preliminary data.</text>
</comment>
<evidence type="ECO:0000256" key="2">
    <source>
        <dbReference type="ARBA" id="ARBA00007069"/>
    </source>
</evidence>
<dbReference type="GO" id="GO:0055085">
    <property type="term" value="P:transmembrane transport"/>
    <property type="evidence" value="ECO:0007669"/>
    <property type="project" value="InterPro"/>
</dbReference>
<gene>
    <name evidence="10" type="ORF">C7450_10376</name>
</gene>
<dbReference type="PANTHER" id="PTHR42929:SF3">
    <property type="entry name" value="PUTRESCINE TRANSPORT SYSTEM PERMEASE PROTEIN POTH"/>
    <property type="match status" value="1"/>
</dbReference>
<evidence type="ECO:0000313" key="11">
    <source>
        <dbReference type="Proteomes" id="UP000248021"/>
    </source>
</evidence>
<protein>
    <submittedName>
        <fullName evidence="10">ABC-type spermidine/putrescine transport system permease subunit I</fullName>
    </submittedName>
</protein>
<keyword evidence="5 8" id="KW-0812">Transmembrane</keyword>
<evidence type="ECO:0000256" key="8">
    <source>
        <dbReference type="RuleBase" id="RU363032"/>
    </source>
</evidence>
<evidence type="ECO:0000256" key="5">
    <source>
        <dbReference type="ARBA" id="ARBA00022692"/>
    </source>
</evidence>
<feature type="domain" description="ABC transmembrane type-1" evidence="9">
    <location>
        <begin position="90"/>
        <end position="296"/>
    </location>
</feature>
<feature type="transmembrane region" description="Helical" evidence="8">
    <location>
        <begin position="223"/>
        <end position="243"/>
    </location>
</feature>
<reference evidence="10 11" key="1">
    <citation type="submission" date="2018-05" db="EMBL/GenBank/DDBJ databases">
        <title>Genomic Encyclopedia of Type Strains, Phase IV (KMG-IV): sequencing the most valuable type-strain genomes for metagenomic binning, comparative biology and taxonomic classification.</title>
        <authorList>
            <person name="Goeker M."/>
        </authorList>
    </citation>
    <scope>NUCLEOTIDE SEQUENCE [LARGE SCALE GENOMIC DNA]</scope>
    <source>
        <strain evidence="10 11">DSM 6462</strain>
    </source>
</reference>
<dbReference type="PANTHER" id="PTHR42929">
    <property type="entry name" value="INNER MEMBRANE ABC TRANSPORTER PERMEASE PROTEIN YDCU-RELATED-RELATED"/>
    <property type="match status" value="1"/>
</dbReference>
<comment type="subcellular location">
    <subcellularLocation>
        <location evidence="1 8">Cell membrane</location>
        <topology evidence="1 8">Multi-pass membrane protein</topology>
    </subcellularLocation>
</comment>
<dbReference type="Proteomes" id="UP000248021">
    <property type="component" value="Unassembled WGS sequence"/>
</dbReference>
<organism evidence="10 11">
    <name type="scientific">Chelatococcus asaccharovorans</name>
    <dbReference type="NCBI Taxonomy" id="28210"/>
    <lineage>
        <taxon>Bacteria</taxon>
        <taxon>Pseudomonadati</taxon>
        <taxon>Pseudomonadota</taxon>
        <taxon>Alphaproteobacteria</taxon>
        <taxon>Hyphomicrobiales</taxon>
        <taxon>Chelatococcaceae</taxon>
        <taxon>Chelatococcus</taxon>
    </lineage>
</organism>
<feature type="transmembrane region" description="Helical" evidence="8">
    <location>
        <begin position="20"/>
        <end position="42"/>
    </location>
</feature>
<keyword evidence="6 8" id="KW-1133">Transmembrane helix</keyword>
<proteinExistence type="inferred from homology"/>
<accession>A0A2V3UN62</accession>
<evidence type="ECO:0000313" key="10">
    <source>
        <dbReference type="EMBL" id="PXW61560.1"/>
    </source>
</evidence>
<keyword evidence="4" id="KW-1003">Cell membrane</keyword>
<evidence type="ECO:0000256" key="3">
    <source>
        <dbReference type="ARBA" id="ARBA00022448"/>
    </source>
</evidence>
<evidence type="ECO:0000256" key="6">
    <source>
        <dbReference type="ARBA" id="ARBA00022989"/>
    </source>
</evidence>
<keyword evidence="7 8" id="KW-0472">Membrane</keyword>
<dbReference type="Pfam" id="PF00528">
    <property type="entry name" value="BPD_transp_1"/>
    <property type="match status" value="1"/>
</dbReference>
<dbReference type="SUPFAM" id="SSF161098">
    <property type="entry name" value="MetI-like"/>
    <property type="match status" value="1"/>
</dbReference>
<evidence type="ECO:0000256" key="1">
    <source>
        <dbReference type="ARBA" id="ARBA00004651"/>
    </source>
</evidence>
<keyword evidence="3 8" id="KW-0813">Transport</keyword>
<feature type="transmembrane region" description="Helical" evidence="8">
    <location>
        <begin position="54"/>
        <end position="74"/>
    </location>
</feature>
<dbReference type="PROSITE" id="PS50928">
    <property type="entry name" value="ABC_TM1"/>
    <property type="match status" value="1"/>
</dbReference>
<feature type="transmembrane region" description="Helical" evidence="8">
    <location>
        <begin position="275"/>
        <end position="295"/>
    </location>
</feature>
<keyword evidence="11" id="KW-1185">Reference proteome</keyword>
<dbReference type="AlphaFoldDB" id="A0A2V3UN62"/>
<dbReference type="GO" id="GO:0005886">
    <property type="term" value="C:plasma membrane"/>
    <property type="evidence" value="ECO:0007669"/>
    <property type="project" value="UniProtKB-SubCell"/>
</dbReference>
<feature type="transmembrane region" description="Helical" evidence="8">
    <location>
        <begin position="94"/>
        <end position="113"/>
    </location>
</feature>
<feature type="transmembrane region" description="Helical" evidence="8">
    <location>
        <begin position="176"/>
        <end position="196"/>
    </location>
</feature>